<proteinExistence type="predicted"/>
<name>B8J2L4_DESDA</name>
<dbReference type="EMBL" id="CP001358">
    <property type="protein sequence ID" value="ACL48102.1"/>
    <property type="molecule type" value="Genomic_DNA"/>
</dbReference>
<evidence type="ECO:0000256" key="1">
    <source>
        <dbReference type="SAM" id="Phobius"/>
    </source>
</evidence>
<sequence length="124" mass="13725">MSSMGAEGMRKVCWFFHISLPPVGGLAGLATHCRFVRLCCFPPGFSRAETLAGLPRHRAFSCGLDSTVSLCLPFRGGVAHSRNLVYTALALFCRFAYALSGVCLYWQAGVGSRFVRYWNHIKFL</sequence>
<dbReference type="AlphaFoldDB" id="B8J2L4"/>
<protein>
    <submittedName>
        <fullName evidence="2">Uncharacterized protein</fullName>
    </submittedName>
</protein>
<gene>
    <name evidence="2" type="ordered locus">Ddes_0184</name>
</gene>
<organism evidence="2">
    <name type="scientific">Desulfovibrio desulfuricans (strain ATCC 27774 / DSM 6949 / MB)</name>
    <dbReference type="NCBI Taxonomy" id="525146"/>
    <lineage>
        <taxon>Bacteria</taxon>
        <taxon>Pseudomonadati</taxon>
        <taxon>Thermodesulfobacteriota</taxon>
        <taxon>Desulfovibrionia</taxon>
        <taxon>Desulfovibrionales</taxon>
        <taxon>Desulfovibrionaceae</taxon>
        <taxon>Desulfovibrio</taxon>
    </lineage>
</organism>
<feature type="transmembrane region" description="Helical" evidence="1">
    <location>
        <begin position="84"/>
        <end position="108"/>
    </location>
</feature>
<dbReference type="HOGENOM" id="CLU_2000207_0_0_7"/>
<keyword evidence="1" id="KW-0812">Transmembrane</keyword>
<keyword evidence="1" id="KW-0472">Membrane</keyword>
<keyword evidence="1" id="KW-1133">Transmembrane helix</keyword>
<accession>B8J2L4</accession>
<reference evidence="2" key="1">
    <citation type="submission" date="2009-01" db="EMBL/GenBank/DDBJ databases">
        <title>Complete sequence of Desulfovibrio desulfuricans subsp. desulfuricans str. ATCC 27774.</title>
        <authorList>
            <consortium name="US DOE Joint Genome Institute"/>
            <person name="Lucas S."/>
            <person name="Copeland A."/>
            <person name="Lapidus A."/>
            <person name="Glavina del Rio T."/>
            <person name="Tice H."/>
            <person name="Bruce D."/>
            <person name="Goodwin L."/>
            <person name="Pitluck S."/>
            <person name="Sims D."/>
            <person name="Lu M."/>
            <person name="Kiss H."/>
            <person name="Meineke L."/>
            <person name="Brettin T."/>
            <person name="Detter J.C."/>
            <person name="Han C."/>
            <person name="Larimer F."/>
            <person name="Land M."/>
            <person name="Hauser L."/>
            <person name="Kyrpides N."/>
            <person name="Ovchinnikova G."/>
            <person name="Hazen T.C."/>
        </authorList>
    </citation>
    <scope>NUCLEOTIDE SEQUENCE [LARGE SCALE GENOMIC DNA]</scope>
    <source>
        <strain evidence="2">ATCC 27774</strain>
    </source>
</reference>
<evidence type="ECO:0000313" key="2">
    <source>
        <dbReference type="EMBL" id="ACL48102.1"/>
    </source>
</evidence>
<dbReference type="KEGG" id="dds:Ddes_0184"/>